<dbReference type="KEGG" id="vg:20283806"/>
<dbReference type="EMBL" id="KF192075">
    <property type="protein sequence ID" value="AGV99311.1"/>
    <property type="molecule type" value="Genomic_DNA"/>
</dbReference>
<evidence type="ECO:0000313" key="1">
    <source>
        <dbReference type="EMBL" id="AGV99311.1"/>
    </source>
</evidence>
<gene>
    <name evidence="1" type="ORF">PhAPEC5_29</name>
</gene>
<dbReference type="GeneID" id="20283806"/>
<protein>
    <submittedName>
        <fullName evidence="1">Uncharacterized protein</fullName>
    </submittedName>
</protein>
<dbReference type="RefSeq" id="YP_009055537.1">
    <property type="nucleotide sequence ID" value="NC_024786.1"/>
</dbReference>
<organism evidence="1 2">
    <name type="scientific">Escherichia phage vB_EcoP_PhAPEC5</name>
    <dbReference type="NCBI Taxonomy" id="1395983"/>
    <lineage>
        <taxon>Viruses</taxon>
        <taxon>Duplodnaviria</taxon>
        <taxon>Heunggongvirae</taxon>
        <taxon>Uroviricota</taxon>
        <taxon>Caudoviricetes</taxon>
        <taxon>Schitoviridae</taxon>
        <taxon>Enquatrovirinae</taxon>
        <taxon>Gamaleyavirus</taxon>
        <taxon>Gamaleyavirus APEC5</taxon>
    </lineage>
</organism>
<accession>A0A067Y145</accession>
<dbReference type="Proteomes" id="UP000027383">
    <property type="component" value="Segment"/>
</dbReference>
<name>A0A067Y145_9CAUD</name>
<sequence>MSQEDALFIIRNFLDANWEQFSEFCEELGESAEETYEATSG</sequence>
<keyword evidence="2" id="KW-1185">Reference proteome</keyword>
<evidence type="ECO:0000313" key="2">
    <source>
        <dbReference type="Proteomes" id="UP000027383"/>
    </source>
</evidence>
<reference evidence="1 2" key="1">
    <citation type="journal article" date="2014" name="Vet. Microbiol.">
        <title>A cocktail of in vitro efficient phages is not a guarantee for in vivo therapeutic results against avian colibacillosis.</title>
        <authorList>
            <person name="Tsonos J."/>
            <person name="Oosterik L.H."/>
            <person name="Tuntufye H.N."/>
            <person name="Klumpp J."/>
            <person name="Butaye P."/>
            <person name="De Greve H."/>
            <person name="Hernalsteens J.P."/>
            <person name="Lavigne R."/>
            <person name="Goddeeris B.M."/>
        </authorList>
    </citation>
    <scope>NUCLEOTIDE SEQUENCE [LARGE SCALE GENOMIC DNA]</scope>
</reference>
<proteinExistence type="predicted"/>